<keyword evidence="2" id="KW-1185">Reference proteome</keyword>
<organism evidence="1 2">
    <name type="scientific">Ruegeria halocynthiae</name>
    <dbReference type="NCBI Taxonomy" id="985054"/>
    <lineage>
        <taxon>Bacteria</taxon>
        <taxon>Pseudomonadati</taxon>
        <taxon>Pseudomonadota</taxon>
        <taxon>Alphaproteobacteria</taxon>
        <taxon>Rhodobacterales</taxon>
        <taxon>Roseobacteraceae</taxon>
        <taxon>Ruegeria</taxon>
    </lineage>
</organism>
<sequence length="45" mass="4877">MIAGTAHTPFQRHLPTMGAANCNVEDQSFNGYFVSRPGGPPVQQF</sequence>
<dbReference type="EMBL" id="FNNP01000007">
    <property type="protein sequence ID" value="SDX53542.1"/>
    <property type="molecule type" value="Genomic_DNA"/>
</dbReference>
<gene>
    <name evidence="1" type="ORF">SAMN05444358_10715</name>
</gene>
<name>A0A1H3CH48_9RHOB</name>
<dbReference type="Proteomes" id="UP000183400">
    <property type="component" value="Unassembled WGS sequence"/>
</dbReference>
<accession>A0A1H3CH48</accession>
<evidence type="ECO:0000313" key="2">
    <source>
        <dbReference type="Proteomes" id="UP000183400"/>
    </source>
</evidence>
<dbReference type="STRING" id="985054.SAMN05444358_10715"/>
<proteinExistence type="predicted"/>
<evidence type="ECO:0000313" key="1">
    <source>
        <dbReference type="EMBL" id="SDX53542.1"/>
    </source>
</evidence>
<dbReference type="AlphaFoldDB" id="A0A1H3CH48"/>
<protein>
    <submittedName>
        <fullName evidence="1">Uncharacterized protein</fullName>
    </submittedName>
</protein>
<reference evidence="2" key="1">
    <citation type="submission" date="2016-10" db="EMBL/GenBank/DDBJ databases">
        <authorList>
            <person name="Varghese N."/>
            <person name="Submissions S."/>
        </authorList>
    </citation>
    <scope>NUCLEOTIDE SEQUENCE [LARGE SCALE GENOMIC DNA]</scope>
    <source>
        <strain evidence="2">DSM 27839</strain>
    </source>
</reference>